<comment type="caution">
    <text evidence="1">The sequence shown here is derived from an EMBL/GenBank/DDBJ whole genome shotgun (WGS) entry which is preliminary data.</text>
</comment>
<dbReference type="Proteomes" id="UP000814128">
    <property type="component" value="Unassembled WGS sequence"/>
</dbReference>
<sequence length="343" mass="37163">MPSGSIVVDPDGTQLSYTDSGAPSTPKYTTIIAVHGLGFNANVFSAVQPAASARAIRFVAVNRRGYGTSTPLAPAELDTVRDGTPDARAQLWRKVGVQLLTFVDAFAQRHALPALSDDREPGGIALVGWSFGNSVTLPAVAGINAVPADVRARLATHLRALILQEPPPSLDAPLPAQLWLPLYNTQFPDPTKLPLFAQWISAYFDHPDLSARTEAGLEFFVPSLRTPPSIWTRPDALAPALDVGEPAQVDVATAEGMAEQLATAYDAALFDPAIRAALPRMRVRYFVGTRTPAFFIHYFWGVQDKADGFGRGLVDFKIVEGANHFIFWDHPEEAMDLYCELVA</sequence>
<reference evidence="1" key="1">
    <citation type="submission" date="2021-02" db="EMBL/GenBank/DDBJ databases">
        <authorList>
            <consortium name="DOE Joint Genome Institute"/>
            <person name="Ahrendt S."/>
            <person name="Looney B.P."/>
            <person name="Miyauchi S."/>
            <person name="Morin E."/>
            <person name="Drula E."/>
            <person name="Courty P.E."/>
            <person name="Chicoki N."/>
            <person name="Fauchery L."/>
            <person name="Kohler A."/>
            <person name="Kuo A."/>
            <person name="Labutti K."/>
            <person name="Pangilinan J."/>
            <person name="Lipzen A."/>
            <person name="Riley R."/>
            <person name="Andreopoulos W."/>
            <person name="He G."/>
            <person name="Johnson J."/>
            <person name="Barry K.W."/>
            <person name="Grigoriev I.V."/>
            <person name="Nagy L."/>
            <person name="Hibbett D."/>
            <person name="Henrissat B."/>
            <person name="Matheny P.B."/>
            <person name="Labbe J."/>
            <person name="Martin F."/>
        </authorList>
    </citation>
    <scope>NUCLEOTIDE SEQUENCE</scope>
    <source>
        <strain evidence="1">EC-137</strain>
    </source>
</reference>
<accession>A0ACB8Q9K5</accession>
<keyword evidence="2" id="KW-1185">Reference proteome</keyword>
<keyword evidence="1" id="KW-0378">Hydrolase</keyword>
<evidence type="ECO:0000313" key="1">
    <source>
        <dbReference type="EMBL" id="KAI0028382.1"/>
    </source>
</evidence>
<gene>
    <name evidence="1" type="ORF">K488DRAFT_58747</name>
</gene>
<proteinExistence type="predicted"/>
<evidence type="ECO:0000313" key="2">
    <source>
        <dbReference type="Proteomes" id="UP000814128"/>
    </source>
</evidence>
<name>A0ACB8Q9K5_9AGAM</name>
<reference evidence="1" key="2">
    <citation type="journal article" date="2022" name="New Phytol.">
        <title>Evolutionary transition to the ectomycorrhizal habit in the genomes of a hyperdiverse lineage of mushroom-forming fungi.</title>
        <authorList>
            <person name="Looney B."/>
            <person name="Miyauchi S."/>
            <person name="Morin E."/>
            <person name="Drula E."/>
            <person name="Courty P.E."/>
            <person name="Kohler A."/>
            <person name="Kuo A."/>
            <person name="LaButti K."/>
            <person name="Pangilinan J."/>
            <person name="Lipzen A."/>
            <person name="Riley R."/>
            <person name="Andreopoulos W."/>
            <person name="He G."/>
            <person name="Johnson J."/>
            <person name="Nolan M."/>
            <person name="Tritt A."/>
            <person name="Barry K.W."/>
            <person name="Grigoriev I.V."/>
            <person name="Nagy L.G."/>
            <person name="Hibbett D."/>
            <person name="Henrissat B."/>
            <person name="Matheny P.B."/>
            <person name="Labbe J."/>
            <person name="Martin F.M."/>
        </authorList>
    </citation>
    <scope>NUCLEOTIDE SEQUENCE</scope>
    <source>
        <strain evidence="1">EC-137</strain>
    </source>
</reference>
<protein>
    <submittedName>
        <fullName evidence="1">Alpha/Beta hydrolase protein</fullName>
    </submittedName>
</protein>
<dbReference type="EMBL" id="MU273758">
    <property type="protein sequence ID" value="KAI0028382.1"/>
    <property type="molecule type" value="Genomic_DNA"/>
</dbReference>
<organism evidence="1 2">
    <name type="scientific">Vararia minispora EC-137</name>
    <dbReference type="NCBI Taxonomy" id="1314806"/>
    <lineage>
        <taxon>Eukaryota</taxon>
        <taxon>Fungi</taxon>
        <taxon>Dikarya</taxon>
        <taxon>Basidiomycota</taxon>
        <taxon>Agaricomycotina</taxon>
        <taxon>Agaricomycetes</taxon>
        <taxon>Russulales</taxon>
        <taxon>Lachnocladiaceae</taxon>
        <taxon>Vararia</taxon>
    </lineage>
</organism>